<organism evidence="1 2">
    <name type="scientific">Caenorhabditis angaria</name>
    <dbReference type="NCBI Taxonomy" id="860376"/>
    <lineage>
        <taxon>Eukaryota</taxon>
        <taxon>Metazoa</taxon>
        <taxon>Ecdysozoa</taxon>
        <taxon>Nematoda</taxon>
        <taxon>Chromadorea</taxon>
        <taxon>Rhabditida</taxon>
        <taxon>Rhabditina</taxon>
        <taxon>Rhabditomorpha</taxon>
        <taxon>Rhabditoidea</taxon>
        <taxon>Rhabditidae</taxon>
        <taxon>Peloderinae</taxon>
        <taxon>Caenorhabditis</taxon>
    </lineage>
</organism>
<dbReference type="PANTHER" id="PTHR21435">
    <property type="entry name" value="MITOCHONDRIAL IMPORT INNER MEMBRANE TRANSLOCASE SUBUNIT TIM29"/>
    <property type="match status" value="1"/>
</dbReference>
<dbReference type="EMBL" id="CANHGI010000005">
    <property type="protein sequence ID" value="CAI5452685.1"/>
    <property type="molecule type" value="Genomic_DNA"/>
</dbReference>
<protein>
    <submittedName>
        <fullName evidence="1">Uncharacterized protein</fullName>
    </submittedName>
</protein>
<dbReference type="GO" id="GO:0042721">
    <property type="term" value="C:TIM22 mitochondrial import inner membrane insertion complex"/>
    <property type="evidence" value="ECO:0007669"/>
    <property type="project" value="InterPro"/>
</dbReference>
<dbReference type="OrthoDB" id="5970620at2759"/>
<reference evidence="1" key="1">
    <citation type="submission" date="2022-11" db="EMBL/GenBank/DDBJ databases">
        <authorList>
            <person name="Kikuchi T."/>
        </authorList>
    </citation>
    <scope>NUCLEOTIDE SEQUENCE</scope>
    <source>
        <strain evidence="1">PS1010</strain>
    </source>
</reference>
<proteinExistence type="predicted"/>
<dbReference type="InterPro" id="IPR019322">
    <property type="entry name" value="TIMM29"/>
</dbReference>
<dbReference type="Proteomes" id="UP001152747">
    <property type="component" value="Unassembled WGS sequence"/>
</dbReference>
<comment type="caution">
    <text evidence="1">The sequence shown here is derived from an EMBL/GenBank/DDBJ whole genome shotgun (WGS) entry which is preliminary data.</text>
</comment>
<dbReference type="AlphaFoldDB" id="A0A9P1IX25"/>
<dbReference type="Pfam" id="PF10171">
    <property type="entry name" value="Tim29"/>
    <property type="match status" value="1"/>
</dbReference>
<evidence type="ECO:0000313" key="2">
    <source>
        <dbReference type="Proteomes" id="UP001152747"/>
    </source>
</evidence>
<keyword evidence="2" id="KW-1185">Reference proteome</keyword>
<evidence type="ECO:0000313" key="1">
    <source>
        <dbReference type="EMBL" id="CAI5452685.1"/>
    </source>
</evidence>
<gene>
    <name evidence="1" type="ORF">CAMP_LOCUS15322</name>
</gene>
<dbReference type="GO" id="GO:0045039">
    <property type="term" value="P:protein insertion into mitochondrial inner membrane"/>
    <property type="evidence" value="ECO:0007669"/>
    <property type="project" value="TreeGrafter"/>
</dbReference>
<dbReference type="PANTHER" id="PTHR21435:SF1">
    <property type="entry name" value="MITOCHONDRIAL IMPORT INNER MEMBRANE TRANSLOCASE SUBUNIT TIM29"/>
    <property type="match status" value="1"/>
</dbReference>
<name>A0A9P1IX25_9PELO</name>
<accession>A0A9P1IX25</accession>
<sequence>MAAVKVRGFFQRCGQKFKEYIKNMANDYKTVAMDTVTGCKERPLKAAVVFSGLGFIGYAYKTNPSEISLKQHLCELRQRMVLVPQSEHNPTTASTLTNRNFLIAQNRLHHYNLWFFSLLLSTKQNDNLRVYSSQDPNLKDWPWTEFYNSIVDVGYLGRWHNLDSAFVDYDINTDEINLLPDDN</sequence>